<evidence type="ECO:0000313" key="2">
    <source>
        <dbReference type="Proteomes" id="UP000729290"/>
    </source>
</evidence>
<reference evidence="1 2" key="1">
    <citation type="journal article" date="2021" name="Sci. Rep.">
        <title>The distribution of antibiotic resistance genes in chicken gut microbiota commensals.</title>
        <authorList>
            <person name="Juricova H."/>
            <person name="Matiasovicova J."/>
            <person name="Kubasova T."/>
            <person name="Cejkova D."/>
            <person name="Rychlik I."/>
        </authorList>
    </citation>
    <scope>NUCLEOTIDE SEQUENCE [LARGE SCALE GENOMIC DNA]</scope>
    <source>
        <strain evidence="1 2">An431b</strain>
    </source>
</reference>
<protein>
    <submittedName>
        <fullName evidence="1">Pyridoxamine 5'-phosphate oxidase family protein</fullName>
    </submittedName>
</protein>
<dbReference type="EMBL" id="JACSNV010000012">
    <property type="protein sequence ID" value="MBM6878352.1"/>
    <property type="molecule type" value="Genomic_DNA"/>
</dbReference>
<dbReference type="Pfam" id="PF12900">
    <property type="entry name" value="Pyridox_ox_2"/>
    <property type="match status" value="1"/>
</dbReference>
<dbReference type="InterPro" id="IPR024747">
    <property type="entry name" value="Pyridox_Oxase-rel"/>
</dbReference>
<accession>A0ABS2GCK5</accession>
<dbReference type="RefSeq" id="WP_205134103.1">
    <property type="nucleotide sequence ID" value="NZ_JACSNT010000012.1"/>
</dbReference>
<keyword evidence="2" id="KW-1185">Reference proteome</keyword>
<gene>
    <name evidence="1" type="ORF">H9X83_09310</name>
</gene>
<sequence>MRRKDREVTDFKKMMQILESCDCCRIGLVDQGEAYIVPLNFGYEEVNGQITLYFHGAAQGRKAELLKKTETLAFEMDTKHTLVEGETACDFSYLYQSIMGKGKVKIFAESADKIEALKKIMAHYSDKQDWTFRPEFVDMTMVFQVQVTEWSCKEH</sequence>
<dbReference type="PANTHER" id="PTHR34071:SF2">
    <property type="entry name" value="FLAVIN-NUCLEOTIDE-BINDING PROTEIN"/>
    <property type="match status" value="1"/>
</dbReference>
<dbReference type="PANTHER" id="PTHR34071">
    <property type="entry name" value="5-NITROIMIDAZOLE ANTIBIOTICS RESISTANCE PROTEIN, NIMA-FAMILY-RELATED PROTEIN-RELATED"/>
    <property type="match status" value="1"/>
</dbReference>
<evidence type="ECO:0000313" key="1">
    <source>
        <dbReference type="EMBL" id="MBM6878352.1"/>
    </source>
</evidence>
<proteinExistence type="predicted"/>
<name>A0ABS2GCK5_9FIRM</name>
<dbReference type="InterPro" id="IPR012349">
    <property type="entry name" value="Split_barrel_FMN-bd"/>
</dbReference>
<dbReference type="Gene3D" id="2.30.110.10">
    <property type="entry name" value="Electron Transport, Fmn-binding Protein, Chain A"/>
    <property type="match status" value="1"/>
</dbReference>
<dbReference type="SUPFAM" id="SSF50475">
    <property type="entry name" value="FMN-binding split barrel"/>
    <property type="match status" value="1"/>
</dbReference>
<dbReference type="Proteomes" id="UP000729290">
    <property type="component" value="Unassembled WGS sequence"/>
</dbReference>
<comment type="caution">
    <text evidence="1">The sequence shown here is derived from an EMBL/GenBank/DDBJ whole genome shotgun (WGS) entry which is preliminary data.</text>
</comment>
<organism evidence="1 2">
    <name type="scientific">Anaerotignum lactatifermentans</name>
    <dbReference type="NCBI Taxonomy" id="160404"/>
    <lineage>
        <taxon>Bacteria</taxon>
        <taxon>Bacillati</taxon>
        <taxon>Bacillota</taxon>
        <taxon>Clostridia</taxon>
        <taxon>Lachnospirales</taxon>
        <taxon>Anaerotignaceae</taxon>
        <taxon>Anaerotignum</taxon>
    </lineage>
</organism>